<evidence type="ECO:0000256" key="2">
    <source>
        <dbReference type="SAM" id="MobiDB-lite"/>
    </source>
</evidence>
<feature type="compositionally biased region" description="Polar residues" evidence="2">
    <location>
        <begin position="1009"/>
        <end position="1020"/>
    </location>
</feature>
<evidence type="ECO:0000313" key="3">
    <source>
        <dbReference type="EMBL" id="CAD8054444.1"/>
    </source>
</evidence>
<proteinExistence type="predicted"/>
<feature type="compositionally biased region" description="Polar residues" evidence="2">
    <location>
        <begin position="971"/>
        <end position="983"/>
    </location>
</feature>
<accession>A0A8S1KU11</accession>
<reference evidence="3" key="1">
    <citation type="submission" date="2021-01" db="EMBL/GenBank/DDBJ databases">
        <authorList>
            <consortium name="Genoscope - CEA"/>
            <person name="William W."/>
        </authorList>
    </citation>
    <scope>NUCLEOTIDE SEQUENCE</scope>
</reference>
<dbReference type="OrthoDB" id="299802at2759"/>
<feature type="compositionally biased region" description="Basic and acidic residues" evidence="2">
    <location>
        <begin position="760"/>
        <end position="779"/>
    </location>
</feature>
<keyword evidence="4" id="KW-1185">Reference proteome</keyword>
<dbReference type="AlphaFoldDB" id="A0A8S1KU11"/>
<feature type="region of interest" description="Disordered" evidence="2">
    <location>
        <begin position="971"/>
        <end position="1020"/>
    </location>
</feature>
<feature type="coiled-coil region" evidence="1">
    <location>
        <begin position="221"/>
        <end position="288"/>
    </location>
</feature>
<feature type="coiled-coil region" evidence="1">
    <location>
        <begin position="392"/>
        <end position="419"/>
    </location>
</feature>
<feature type="region of interest" description="Disordered" evidence="2">
    <location>
        <begin position="760"/>
        <end position="790"/>
    </location>
</feature>
<keyword evidence="1" id="KW-0175">Coiled coil</keyword>
<gene>
    <name evidence="3" type="ORF">PSON_ATCC_30995.1.T0080299</name>
</gene>
<name>A0A8S1KU11_9CILI</name>
<protein>
    <submittedName>
        <fullName evidence="3">Uncharacterized protein</fullName>
    </submittedName>
</protein>
<evidence type="ECO:0000313" key="4">
    <source>
        <dbReference type="Proteomes" id="UP000692954"/>
    </source>
</evidence>
<comment type="caution">
    <text evidence="3">The sequence shown here is derived from an EMBL/GenBank/DDBJ whole genome shotgun (WGS) entry which is preliminary data.</text>
</comment>
<evidence type="ECO:0000256" key="1">
    <source>
        <dbReference type="SAM" id="Coils"/>
    </source>
</evidence>
<organism evidence="3 4">
    <name type="scientific">Paramecium sonneborni</name>
    <dbReference type="NCBI Taxonomy" id="65129"/>
    <lineage>
        <taxon>Eukaryota</taxon>
        <taxon>Sar</taxon>
        <taxon>Alveolata</taxon>
        <taxon>Ciliophora</taxon>
        <taxon>Intramacronucleata</taxon>
        <taxon>Oligohymenophorea</taxon>
        <taxon>Peniculida</taxon>
        <taxon>Parameciidae</taxon>
        <taxon>Paramecium</taxon>
    </lineage>
</organism>
<feature type="region of interest" description="Disordered" evidence="2">
    <location>
        <begin position="706"/>
        <end position="730"/>
    </location>
</feature>
<sequence length="1042" mass="124149">MLRFQKLGEDEQARLDQESLKQKKELLKQEFEHQEEIRKYDNLSIVSSNDFKFKAELDKLQSSNKRKQQELELLLKSGQNKKKYKTGTSQMHTSTNGNGVIHSINNHHSDPLFETFSENVNLKLLDLEQRDQYIDSLKLQESRYENLILEEQEKSESLQKILVEIEKSKLIQQQKCEELQIILSKAGKRFSNTDAVKLMAENKKFLSKKNLQSIKNEFGQMKQMQDTYKHSQENKQQQLQKILYVGEENIGHNVLKIEEAERFIDIQNKEFEILEEKKQNQLKKQQESRYILTYIEFFEIFEQIFMNKDQPNEIRLVDQYSVNEELLQKWNQNQQIDNQQQEQEINFDRNELLSQINKFYQEDEQRTQYILDFMLEKYWHLQQELTKKSISYENLLKQKEVLLDEIENLDFELLELMQKNPNLDIHEQSLVAEDAGLMNIKNVTTTLNIKKMEVEEQPEQVVWIKATKTQGLLMNFQLGLAEYLHRIYQIIQAIDQKNKENKKFKYTNINNEINGINLLISKIYNISKNSNQNNELNQQHLNQFAIHNIVVDIFPKFKEYELNQISQYFYIQSKTDQILWFNLSVENLTNFLKSQENTTLQKLLSPEIINEFRDQLIEIFKYNFHKLFEYYQTMYKKIRDISQDLFQHLKEINPKFDIKKLSKLLLREGQDIQSAKDLIIKRMMEYKTGENIPFNSKNDLYKIQNTRPKTEEEQIQSVSQQQQQQSDQQDPSLLFPKRQRLDDEKLSQIQTFFRAKIREKNEQLRDQKNNDTISTKDRQGSNIEQQNSESISMIKGENKMNRAKSKKLVESKTARNLQDDLEQERSLLKAQIAADLLRLKEEQERKDKPLMKEQQNEIKVQIKQATERLYGERQYTVQIMRNMAQTTGILSDINQLEHFSSKIESPQLVGQFVIQRKNLHRNLNKELGLPTLSYLKPTSAYFSRRNQSSEQIKAMDYKRYYEIENGVSSRPYTQYQSSRKPYTNSNNNSSRKRINQNQDELKNKYSGRTRVTNNNESMNTYPVPQEIFQYEYPKSLLVPTAS</sequence>
<feature type="coiled-coil region" evidence="1">
    <location>
        <begin position="10"/>
        <end position="77"/>
    </location>
</feature>
<dbReference type="EMBL" id="CAJJDN010000008">
    <property type="protein sequence ID" value="CAD8054444.1"/>
    <property type="molecule type" value="Genomic_DNA"/>
</dbReference>
<feature type="compositionally biased region" description="Polar residues" evidence="2">
    <location>
        <begin position="780"/>
        <end position="790"/>
    </location>
</feature>
<feature type="compositionally biased region" description="Low complexity" evidence="2">
    <location>
        <begin position="715"/>
        <end position="729"/>
    </location>
</feature>
<dbReference type="Proteomes" id="UP000692954">
    <property type="component" value="Unassembled WGS sequence"/>
</dbReference>